<name>A0AAU3I715_9ACTN</name>
<sequence>MHRRRPVVAGEGTHSDGDENTGPRRLTTGHDPGRAEVIAAARSHLPAQLPVRNLPRPPGMSTAAVDRQTALFVWETADRRFCFGYSTTDGGAVMTTCTSSPGNTPFSARPAIVPLVTVGILDQHHVIGADRETVLSVTCNGTPLALRPLPPSSTADAASTPSTFLAGPGDASR</sequence>
<organism evidence="2">
    <name type="scientific">Streptomyces sp. NBC_01393</name>
    <dbReference type="NCBI Taxonomy" id="2903851"/>
    <lineage>
        <taxon>Bacteria</taxon>
        <taxon>Bacillati</taxon>
        <taxon>Actinomycetota</taxon>
        <taxon>Actinomycetes</taxon>
        <taxon>Kitasatosporales</taxon>
        <taxon>Streptomycetaceae</taxon>
        <taxon>Streptomyces</taxon>
    </lineage>
</organism>
<gene>
    <name evidence="2" type="ORF">OG699_40155</name>
</gene>
<feature type="compositionally biased region" description="Low complexity" evidence="1">
    <location>
        <begin position="152"/>
        <end position="163"/>
    </location>
</feature>
<reference evidence="2" key="1">
    <citation type="submission" date="2022-10" db="EMBL/GenBank/DDBJ databases">
        <title>The complete genomes of actinobacterial strains from the NBC collection.</title>
        <authorList>
            <person name="Joergensen T.S."/>
            <person name="Alvarez Arevalo M."/>
            <person name="Sterndorff E.B."/>
            <person name="Faurdal D."/>
            <person name="Vuksanovic O."/>
            <person name="Mourched A.-S."/>
            <person name="Charusanti P."/>
            <person name="Shaw S."/>
            <person name="Blin K."/>
            <person name="Weber T."/>
        </authorList>
    </citation>
    <scope>NUCLEOTIDE SEQUENCE</scope>
    <source>
        <strain evidence="2">NBC_01393</strain>
    </source>
</reference>
<evidence type="ECO:0000313" key="2">
    <source>
        <dbReference type="EMBL" id="WTZ13650.1"/>
    </source>
</evidence>
<dbReference type="EMBL" id="CP109546">
    <property type="protein sequence ID" value="WTZ13650.1"/>
    <property type="molecule type" value="Genomic_DNA"/>
</dbReference>
<accession>A0AAU3I715</accession>
<dbReference type="AlphaFoldDB" id="A0AAU3I715"/>
<feature type="region of interest" description="Disordered" evidence="1">
    <location>
        <begin position="1"/>
        <end position="31"/>
    </location>
</feature>
<evidence type="ECO:0000256" key="1">
    <source>
        <dbReference type="SAM" id="MobiDB-lite"/>
    </source>
</evidence>
<proteinExistence type="predicted"/>
<feature type="region of interest" description="Disordered" evidence="1">
    <location>
        <begin position="148"/>
        <end position="173"/>
    </location>
</feature>
<protein>
    <submittedName>
        <fullName evidence="2">Uncharacterized protein</fullName>
    </submittedName>
</protein>